<feature type="compositionally biased region" description="Polar residues" evidence="1">
    <location>
        <begin position="782"/>
        <end position="807"/>
    </location>
</feature>
<feature type="compositionally biased region" description="Acidic residues" evidence="1">
    <location>
        <begin position="200"/>
        <end position="213"/>
    </location>
</feature>
<evidence type="ECO:0000313" key="2">
    <source>
        <dbReference type="EMBL" id="KAL2040156.1"/>
    </source>
</evidence>
<protein>
    <submittedName>
        <fullName evidence="2">Uncharacterized protein</fullName>
    </submittedName>
</protein>
<name>A0ABR4A5E1_9LECA</name>
<evidence type="ECO:0000313" key="3">
    <source>
        <dbReference type="Proteomes" id="UP001590950"/>
    </source>
</evidence>
<organism evidence="2 3">
    <name type="scientific">Stereocaulon virgatum</name>
    <dbReference type="NCBI Taxonomy" id="373712"/>
    <lineage>
        <taxon>Eukaryota</taxon>
        <taxon>Fungi</taxon>
        <taxon>Dikarya</taxon>
        <taxon>Ascomycota</taxon>
        <taxon>Pezizomycotina</taxon>
        <taxon>Lecanoromycetes</taxon>
        <taxon>OSLEUM clade</taxon>
        <taxon>Lecanoromycetidae</taxon>
        <taxon>Lecanorales</taxon>
        <taxon>Lecanorineae</taxon>
        <taxon>Stereocaulaceae</taxon>
        <taxon>Stereocaulon</taxon>
    </lineage>
</organism>
<dbReference type="EMBL" id="JBEFKJ010000022">
    <property type="protein sequence ID" value="KAL2040156.1"/>
    <property type="molecule type" value="Genomic_DNA"/>
</dbReference>
<reference evidence="2 3" key="1">
    <citation type="submission" date="2024-09" db="EMBL/GenBank/DDBJ databases">
        <title>Rethinking Asexuality: The Enigmatic Case of Functional Sexual Genes in Lepraria (Stereocaulaceae).</title>
        <authorList>
            <person name="Doellman M."/>
            <person name="Sun Y."/>
            <person name="Barcenas-Pena A."/>
            <person name="Lumbsch H.T."/>
            <person name="Grewe F."/>
        </authorList>
    </citation>
    <scope>NUCLEOTIDE SEQUENCE [LARGE SCALE GENOMIC DNA]</scope>
    <source>
        <strain evidence="2 3">Mercado 3170</strain>
    </source>
</reference>
<feature type="region of interest" description="Disordered" evidence="1">
    <location>
        <begin position="882"/>
        <end position="953"/>
    </location>
</feature>
<feature type="compositionally biased region" description="Basic and acidic residues" evidence="1">
    <location>
        <begin position="902"/>
        <end position="914"/>
    </location>
</feature>
<comment type="caution">
    <text evidence="2">The sequence shown here is derived from an EMBL/GenBank/DDBJ whole genome shotgun (WGS) entry which is preliminary data.</text>
</comment>
<feature type="compositionally biased region" description="Pro residues" evidence="1">
    <location>
        <begin position="816"/>
        <end position="836"/>
    </location>
</feature>
<dbReference type="Proteomes" id="UP001590950">
    <property type="component" value="Unassembled WGS sequence"/>
</dbReference>
<sequence>MAYSVFSGFGTVFNSMTSSSGVVIGGTVLKPHLKPGHNDTEAELPTEYDTKIGKLRIPREINPPAPTSDMISDVRDGRLDRQFRMGKIIRASEFIGDVIPSTAVLTLSYIYDYQTRPLSVDDKVKQEQKTIRNLFYVSLHEDELPTYHFWTSPEDPDPVERQGVDWSKEFQDNLPSPRTSVRQAELQRERHLRAQAAQLQDDEGDNFDEDEGAIDDKSGPEEAETETPAGQYDKPIATVVQDAAWQGKLKASQAPGLPDPKNVTVFPRSPEDVEAFVQKFEENDQREKEIGRREKEIDQREKAIEKREKEKTGGDFGSMPTIEAKTANITPKGAHVLLQFRKGGMYLTEFTNKALVEMTKRLVDHEEKHPPQRKDSRMYIDIRQSNTTSEYQVGSSTALTRLFGTKIRPCFEKPGFDFQVRSLSMAGKSFFEKSRYDRTAIKVSRVGVGYYYVYASWGDADDAAENSRSFEYALNFFFPYENISRLPAAMLTLEIPGHGSFDINRSAEPALGANIQQIFATLTSSHTSRSPPEVFVHRSTEAFQQPELEDMGPLLSSPILHAGRYLPPIPLYPHGFPAERPRRMNTPSSDYEQVQRPGPVAPMAGQGSAAGPFYCPYCDEPEDEMAQYRTKEDLADHIDGLHFPQTPQITQSAPPAPSMPPARSAQTIRQPAQQECPFEGCHDMLETDEDHPRYFLNQSHLLMHSNTAVAEAVVKATETQAQELDRLLGKAEKMNQNYRRVSDIATEYETIIGRLTNELAETQAALAEITQTINDQSETRQARSQVDQQTQTTPPRALADQQTQTTPPLRATSPPTGAPQPPTQPTAAPPPPPQAPEPKKLWYCDICRKSVNALDAAQKEKHAAKCKTTVADFLYLTQQEAKMERTKPKKQVGSTSTAASAPKKEASQRPKPTQDEEVVEIFESRTRGGKRKAKDPAGPDEEGQGPSAKKIRR</sequence>
<feature type="region of interest" description="Disordered" evidence="1">
    <location>
        <begin position="195"/>
        <end position="230"/>
    </location>
</feature>
<keyword evidence="3" id="KW-1185">Reference proteome</keyword>
<evidence type="ECO:0000256" key="1">
    <source>
        <dbReference type="SAM" id="MobiDB-lite"/>
    </source>
</evidence>
<feature type="region of interest" description="Disordered" evidence="1">
    <location>
        <begin position="774"/>
        <end position="837"/>
    </location>
</feature>
<accession>A0ABR4A5E1</accession>
<gene>
    <name evidence="2" type="ORF">N7G274_007059</name>
</gene>
<proteinExistence type="predicted"/>